<protein>
    <recommendedName>
        <fullName evidence="4">Endoplasmic reticulum resident protein 29 C-terminal domain-containing protein</fullName>
    </recommendedName>
</protein>
<accession>A0A6U6E698</accession>
<keyword evidence="2" id="KW-1133">Transmembrane helix</keyword>
<keyword evidence="2" id="KW-0812">Transmembrane</keyword>
<evidence type="ECO:0000313" key="6">
    <source>
        <dbReference type="EMBL" id="CAE2227077.1"/>
    </source>
</evidence>
<feature type="compositionally biased region" description="Basic and acidic residues" evidence="1">
    <location>
        <begin position="315"/>
        <end position="347"/>
    </location>
</feature>
<feature type="chain" id="PRO_5035586004" description="Endoplasmic reticulum resident protein 29 C-terminal domain-containing protein" evidence="3">
    <location>
        <begin position="29"/>
        <end position="347"/>
    </location>
</feature>
<sequence>MRTTTTMALPRAALISLAALAAIQCAAAKKVECSEIKPGKLKSLAQDTHVLLKVDKKDTTGDDETQYENLCARYADSPTDRVKGLTIGNFVIDTDAMDNKDSKKAMDVAKKLGAEVESEWPTYILLKKGTQDASEGIKYGGEKTVEGVTNFVKEQVDVQVGSLIYYIDTLDKMAARWSSIDENGGMKAQLEKKFHAYVAKFMIFLYRGDAKEVAQMYGKVFSSVLEQGDGYVTKTKERLEGLIKSDSNMSKLKIEELSQRIYILEKFTDPVEVSAEDNRSYWFAILWNVALLGCMFFLVVGMLFSTEESTTEVAGDEKNEEVSSGDKKDSNESKDENEAGAETKKEQ</sequence>
<name>A0A6U6E698_9STRA</name>
<feature type="domain" description="Endoplasmic reticulum resident protein 29 C-terminal" evidence="4">
    <location>
        <begin position="167"/>
        <end position="267"/>
    </location>
</feature>
<dbReference type="Pfam" id="PF07749">
    <property type="entry name" value="ERp29"/>
    <property type="match status" value="1"/>
</dbReference>
<dbReference type="EMBL" id="HBKQ01015537">
    <property type="protein sequence ID" value="CAE2227077.1"/>
    <property type="molecule type" value="Transcribed_RNA"/>
</dbReference>
<dbReference type="GO" id="GO:0005783">
    <property type="term" value="C:endoplasmic reticulum"/>
    <property type="evidence" value="ECO:0007669"/>
    <property type="project" value="InterPro"/>
</dbReference>
<evidence type="ECO:0000256" key="3">
    <source>
        <dbReference type="SAM" id="SignalP"/>
    </source>
</evidence>
<dbReference type="InterPro" id="IPR016855">
    <property type="entry name" value="ERp29"/>
</dbReference>
<keyword evidence="2" id="KW-0472">Membrane</keyword>
<reference evidence="5" key="1">
    <citation type="submission" date="2021-01" db="EMBL/GenBank/DDBJ databases">
        <authorList>
            <person name="Corre E."/>
            <person name="Pelletier E."/>
            <person name="Niang G."/>
            <person name="Scheremetjew M."/>
            <person name="Finn R."/>
            <person name="Kale V."/>
            <person name="Holt S."/>
            <person name="Cochrane G."/>
            <person name="Meng A."/>
            <person name="Brown T."/>
            <person name="Cohen L."/>
        </authorList>
    </citation>
    <scope>NUCLEOTIDE SEQUENCE</scope>
    <source>
        <strain evidence="5">Isolate 1302-5</strain>
    </source>
</reference>
<dbReference type="EMBL" id="HBKQ01015535">
    <property type="protein sequence ID" value="CAE2227072.1"/>
    <property type="molecule type" value="Transcribed_RNA"/>
</dbReference>
<organism evidence="5">
    <name type="scientific">Odontella aurita</name>
    <dbReference type="NCBI Taxonomy" id="265563"/>
    <lineage>
        <taxon>Eukaryota</taxon>
        <taxon>Sar</taxon>
        <taxon>Stramenopiles</taxon>
        <taxon>Ochrophyta</taxon>
        <taxon>Bacillariophyta</taxon>
        <taxon>Mediophyceae</taxon>
        <taxon>Biddulphiophycidae</taxon>
        <taxon>Eupodiscales</taxon>
        <taxon>Odontellaceae</taxon>
        <taxon>Odontella</taxon>
    </lineage>
</organism>
<dbReference type="InterPro" id="IPR036356">
    <property type="entry name" value="ERp29_C_sf"/>
</dbReference>
<feature type="transmembrane region" description="Helical" evidence="2">
    <location>
        <begin position="281"/>
        <end position="304"/>
    </location>
</feature>
<dbReference type="AlphaFoldDB" id="A0A6U6E698"/>
<dbReference type="PANTHER" id="PTHR12211:SF0">
    <property type="entry name" value="ENDOPLASMIC RETICULUM RESIDENT PROTEIN 29"/>
    <property type="match status" value="1"/>
</dbReference>
<evidence type="ECO:0000256" key="1">
    <source>
        <dbReference type="SAM" id="MobiDB-lite"/>
    </source>
</evidence>
<gene>
    <name evidence="5" type="ORF">OAUR00152_LOCUS10569</name>
    <name evidence="6" type="ORF">OAUR00152_LOCUS10571</name>
</gene>
<evidence type="ECO:0000259" key="4">
    <source>
        <dbReference type="Pfam" id="PF07749"/>
    </source>
</evidence>
<feature type="signal peptide" evidence="3">
    <location>
        <begin position="1"/>
        <end position="28"/>
    </location>
</feature>
<evidence type="ECO:0000313" key="5">
    <source>
        <dbReference type="EMBL" id="CAE2227072.1"/>
    </source>
</evidence>
<dbReference type="SUPFAM" id="SSF47933">
    <property type="entry name" value="ERP29 C domain-like"/>
    <property type="match status" value="1"/>
</dbReference>
<proteinExistence type="predicted"/>
<dbReference type="Gene3D" id="3.40.30.10">
    <property type="entry name" value="Glutaredoxin"/>
    <property type="match status" value="1"/>
</dbReference>
<dbReference type="InterPro" id="IPR011679">
    <property type="entry name" value="ERp29_C"/>
</dbReference>
<evidence type="ECO:0000256" key="2">
    <source>
        <dbReference type="SAM" id="Phobius"/>
    </source>
</evidence>
<dbReference type="PANTHER" id="PTHR12211">
    <property type="entry name" value="ENDOPLASMIC RETICULUM PROTEIN ERP29"/>
    <property type="match status" value="1"/>
</dbReference>
<dbReference type="Gene3D" id="1.20.1150.12">
    <property type="entry name" value="Endoplasmic reticulum resident protein 29, C-terminal domain"/>
    <property type="match status" value="1"/>
</dbReference>
<feature type="region of interest" description="Disordered" evidence="1">
    <location>
        <begin position="310"/>
        <end position="347"/>
    </location>
</feature>
<keyword evidence="3" id="KW-0732">Signal</keyword>